<evidence type="ECO:0000256" key="1">
    <source>
        <dbReference type="ARBA" id="ARBA00022741"/>
    </source>
</evidence>
<evidence type="ECO:0000313" key="4">
    <source>
        <dbReference type="EMBL" id="HEF26553.1"/>
    </source>
</evidence>
<keyword evidence="2 4" id="KW-0067">ATP-binding</keyword>
<dbReference type="InterPro" id="IPR003593">
    <property type="entry name" value="AAA+_ATPase"/>
</dbReference>
<reference evidence="4" key="1">
    <citation type="journal article" date="2020" name="mSystems">
        <title>Genome- and Community-Level Interaction Insights into Carbon Utilization and Element Cycling Functions of Hydrothermarchaeota in Hydrothermal Sediment.</title>
        <authorList>
            <person name="Zhou Z."/>
            <person name="Liu Y."/>
            <person name="Xu W."/>
            <person name="Pan J."/>
            <person name="Luo Z.H."/>
            <person name="Li M."/>
        </authorList>
    </citation>
    <scope>NUCLEOTIDE SEQUENCE [LARGE SCALE GENOMIC DNA]</scope>
    <source>
        <strain evidence="4">SpSt-200</strain>
    </source>
</reference>
<dbReference type="InterPro" id="IPR003439">
    <property type="entry name" value="ABC_transporter-like_ATP-bd"/>
</dbReference>
<dbReference type="PANTHER" id="PTHR43119">
    <property type="entry name" value="ABC TRANSPORT PROTEIN ATP-BINDING COMPONENT-RELATED"/>
    <property type="match status" value="1"/>
</dbReference>
<accession>A0A7C2AY35</accession>
<feature type="domain" description="ABC transporter" evidence="3">
    <location>
        <begin position="10"/>
        <end position="211"/>
    </location>
</feature>
<dbReference type="Gene3D" id="3.40.50.300">
    <property type="entry name" value="P-loop containing nucleotide triphosphate hydrolases"/>
    <property type="match status" value="1"/>
</dbReference>
<dbReference type="SMART" id="SM00382">
    <property type="entry name" value="AAA"/>
    <property type="match status" value="1"/>
</dbReference>
<dbReference type="SUPFAM" id="SSF52540">
    <property type="entry name" value="P-loop containing nucleoside triphosphate hydrolases"/>
    <property type="match status" value="1"/>
</dbReference>
<dbReference type="InterPro" id="IPR027417">
    <property type="entry name" value="P-loop_NTPase"/>
</dbReference>
<dbReference type="CDD" id="cd00267">
    <property type="entry name" value="ABC_ATPase"/>
    <property type="match status" value="1"/>
</dbReference>
<dbReference type="GO" id="GO:0005524">
    <property type="term" value="F:ATP binding"/>
    <property type="evidence" value="ECO:0007669"/>
    <property type="project" value="UniProtKB-KW"/>
</dbReference>
<evidence type="ECO:0000259" key="3">
    <source>
        <dbReference type="PROSITE" id="PS50893"/>
    </source>
</evidence>
<name>A0A7C2AY35_9PSED</name>
<gene>
    <name evidence="4" type="ORF">ENP23_12330</name>
</gene>
<dbReference type="PANTHER" id="PTHR43119:SF1">
    <property type="entry name" value="ABC TRANSPORTER DOMAIN-CONTAINING PROTEIN"/>
    <property type="match status" value="1"/>
</dbReference>
<protein>
    <submittedName>
        <fullName evidence="4">ATP-binding cassette domain-containing protein</fullName>
    </submittedName>
</protein>
<dbReference type="AlphaFoldDB" id="A0A7C2AY35"/>
<dbReference type="GO" id="GO:0016887">
    <property type="term" value="F:ATP hydrolysis activity"/>
    <property type="evidence" value="ECO:0007669"/>
    <property type="project" value="InterPro"/>
</dbReference>
<dbReference type="PROSITE" id="PS50893">
    <property type="entry name" value="ABC_TRANSPORTER_2"/>
    <property type="match status" value="1"/>
</dbReference>
<evidence type="ECO:0000256" key="2">
    <source>
        <dbReference type="ARBA" id="ARBA00022840"/>
    </source>
</evidence>
<proteinExistence type="predicted"/>
<sequence>MSSHSQPEPPSVPRLAVRQLQSSYAGPISLDLAAGECVAIVGESGSGKSVFMRMIADLDPCLGEVMLDGVARETWPASIWRSMVIYQPAEPAWWELTVDAHFSHKQSVLVSELLPALNLKSGILHAELERLSTGERQRLALIRSLVREPKVLLLDEPAAALDSQSTRALEALLKTRLTSGMSIILVTHSEQQAERLARRQLRMAHGQLEPI</sequence>
<comment type="caution">
    <text evidence="4">The sequence shown here is derived from an EMBL/GenBank/DDBJ whole genome shotgun (WGS) entry which is preliminary data.</text>
</comment>
<dbReference type="Pfam" id="PF00005">
    <property type="entry name" value="ABC_tran"/>
    <property type="match status" value="1"/>
</dbReference>
<dbReference type="EMBL" id="DSIN01000021">
    <property type="protein sequence ID" value="HEF26553.1"/>
    <property type="molecule type" value="Genomic_DNA"/>
</dbReference>
<keyword evidence="1" id="KW-0547">Nucleotide-binding</keyword>
<organism evidence="4">
    <name type="scientific">Pseudomonas graminis</name>
    <dbReference type="NCBI Taxonomy" id="158627"/>
    <lineage>
        <taxon>Bacteria</taxon>
        <taxon>Pseudomonadati</taxon>
        <taxon>Pseudomonadota</taxon>
        <taxon>Gammaproteobacteria</taxon>
        <taxon>Pseudomonadales</taxon>
        <taxon>Pseudomonadaceae</taxon>
        <taxon>Pseudomonas</taxon>
    </lineage>
</organism>